<gene>
    <name evidence="2" type="ORF">AC731_002810</name>
</gene>
<dbReference type="InterPro" id="IPR022061">
    <property type="entry name" value="DUF3617"/>
</dbReference>
<evidence type="ECO:0000256" key="1">
    <source>
        <dbReference type="SAM" id="SignalP"/>
    </source>
</evidence>
<feature type="chain" id="PRO_5007807425" description="DUF3617 family protein" evidence="1">
    <location>
        <begin position="20"/>
        <end position="173"/>
    </location>
</feature>
<organism evidence="2 3">
    <name type="scientific">Thauera humireducens</name>
    <dbReference type="NCBI Taxonomy" id="1134435"/>
    <lineage>
        <taxon>Bacteria</taxon>
        <taxon>Pseudomonadati</taxon>
        <taxon>Pseudomonadota</taxon>
        <taxon>Betaproteobacteria</taxon>
        <taxon>Rhodocyclales</taxon>
        <taxon>Zoogloeaceae</taxon>
        <taxon>Thauera</taxon>
    </lineage>
</organism>
<keyword evidence="1" id="KW-0732">Signal</keyword>
<reference evidence="3" key="1">
    <citation type="submission" date="2016-03" db="EMBL/GenBank/DDBJ databases">
        <authorList>
            <person name="Ma C."/>
            <person name="Zhou S."/>
            <person name="Yang G."/>
        </authorList>
    </citation>
    <scope>NUCLEOTIDE SEQUENCE [LARGE SCALE GENOMIC DNA]</scope>
    <source>
        <strain evidence="3">SgZ-1</strain>
    </source>
</reference>
<proteinExistence type="predicted"/>
<keyword evidence="3" id="KW-1185">Reference proteome</keyword>
<dbReference type="EMBL" id="CP014646">
    <property type="protein sequence ID" value="AMO35963.1"/>
    <property type="molecule type" value="Genomic_DNA"/>
</dbReference>
<evidence type="ECO:0008006" key="4">
    <source>
        <dbReference type="Google" id="ProtNLM"/>
    </source>
</evidence>
<protein>
    <recommendedName>
        <fullName evidence="4">DUF3617 family protein</fullName>
    </recommendedName>
</protein>
<dbReference type="Pfam" id="PF12276">
    <property type="entry name" value="DUF3617"/>
    <property type="match status" value="1"/>
</dbReference>
<dbReference type="STRING" id="1134435.AC731_002810"/>
<feature type="signal peptide" evidence="1">
    <location>
        <begin position="1"/>
        <end position="19"/>
    </location>
</feature>
<dbReference type="Proteomes" id="UP000036902">
    <property type="component" value="Chromosome"/>
</dbReference>
<evidence type="ECO:0000313" key="2">
    <source>
        <dbReference type="EMBL" id="AMO35963.1"/>
    </source>
</evidence>
<dbReference type="KEGG" id="thu:AC731_002810"/>
<evidence type="ECO:0000313" key="3">
    <source>
        <dbReference type="Proteomes" id="UP000036902"/>
    </source>
</evidence>
<accession>A0A140IDY8</accession>
<name>A0A140IDY8_9RHOO</name>
<dbReference type="RefSeq" id="WP_004253241.1">
    <property type="nucleotide sequence ID" value="NZ_CP014646.1"/>
</dbReference>
<dbReference type="AlphaFoldDB" id="A0A140IDY8"/>
<sequence>MRALLPLLIIATLPQAALASPTPTEAPQRMPGLWLVNHGPTGERAKASSFHICVGKQGGDDVLATPGNALGNCRDQAWSKEGAYTYYRAVCDAKGSIATVEGRFAGDFQYNFQGELSTSYAPALNGVSTERTEIDGRRLAPCRSDQPVGTFLIKGQNGVGNLNLAEPIRQPAR</sequence>